<gene>
    <name evidence="2" type="ORF">BSP0115_LOCUS13096</name>
</gene>
<evidence type="ECO:0000256" key="1">
    <source>
        <dbReference type="SAM" id="Phobius"/>
    </source>
</evidence>
<dbReference type="EMBL" id="HBFS01019547">
    <property type="protein sequence ID" value="CAD8919834.1"/>
    <property type="molecule type" value="Transcribed_RNA"/>
</dbReference>
<protein>
    <submittedName>
        <fullName evidence="2">Uncharacterized protein</fullName>
    </submittedName>
</protein>
<keyword evidence="1" id="KW-0472">Membrane</keyword>
<evidence type="ECO:0000313" key="2">
    <source>
        <dbReference type="EMBL" id="CAD8919834.1"/>
    </source>
</evidence>
<keyword evidence="1" id="KW-0812">Transmembrane</keyword>
<keyword evidence="1" id="KW-1133">Transmembrane helix</keyword>
<reference evidence="2" key="1">
    <citation type="submission" date="2021-01" db="EMBL/GenBank/DDBJ databases">
        <authorList>
            <person name="Corre E."/>
            <person name="Pelletier E."/>
            <person name="Niang G."/>
            <person name="Scheremetjew M."/>
            <person name="Finn R."/>
            <person name="Kale V."/>
            <person name="Holt S."/>
            <person name="Cochrane G."/>
            <person name="Meng A."/>
            <person name="Brown T."/>
            <person name="Cohen L."/>
        </authorList>
    </citation>
    <scope>NUCLEOTIDE SEQUENCE</scope>
    <source>
        <strain evidence="2">Ms1</strain>
    </source>
</reference>
<sequence length="149" mass="14945">MGDEADGDGGARDVFATTTTATVGGGGGATSAALASAMDRAARRSPAPQLWSPSAGLTFALYALGARRVAEVLLLNAGVLAVCVGAWAAWRRLAARGGDGDGDGDGDGRARDSGVAVPVAWRKRGGKASEVLPPSGVVRRPVVAGMWRS</sequence>
<feature type="transmembrane region" description="Helical" evidence="1">
    <location>
        <begin position="72"/>
        <end position="90"/>
    </location>
</feature>
<proteinExistence type="predicted"/>
<accession>A0A7S1CI44</accession>
<organism evidence="2">
    <name type="scientific">Bicosoecida sp. CB-2014</name>
    <dbReference type="NCBI Taxonomy" id="1486930"/>
    <lineage>
        <taxon>Eukaryota</taxon>
        <taxon>Sar</taxon>
        <taxon>Stramenopiles</taxon>
        <taxon>Bigyra</taxon>
        <taxon>Opalozoa</taxon>
        <taxon>Bicosoecida</taxon>
    </lineage>
</organism>
<name>A0A7S1CI44_9STRA</name>
<dbReference type="AlphaFoldDB" id="A0A7S1CI44"/>